<dbReference type="EMBL" id="MOPA01000011">
    <property type="protein sequence ID" value="KAK1527871.1"/>
    <property type="molecule type" value="Genomic_DNA"/>
</dbReference>
<protein>
    <recommendedName>
        <fullName evidence="3">Transposase</fullName>
    </recommendedName>
</protein>
<organism evidence="1 2">
    <name type="scientific">Colletotrichum paranaense</name>
    <dbReference type="NCBI Taxonomy" id="1914294"/>
    <lineage>
        <taxon>Eukaryota</taxon>
        <taxon>Fungi</taxon>
        <taxon>Dikarya</taxon>
        <taxon>Ascomycota</taxon>
        <taxon>Pezizomycotina</taxon>
        <taxon>Sordariomycetes</taxon>
        <taxon>Hypocreomycetidae</taxon>
        <taxon>Glomerellales</taxon>
        <taxon>Glomerellaceae</taxon>
        <taxon>Colletotrichum</taxon>
        <taxon>Colletotrichum acutatum species complex</taxon>
    </lineage>
</organism>
<proteinExistence type="predicted"/>
<dbReference type="RefSeq" id="XP_060344218.1">
    <property type="nucleotide sequence ID" value="XM_060496685.1"/>
</dbReference>
<dbReference type="GeneID" id="85380584"/>
<evidence type="ECO:0000313" key="1">
    <source>
        <dbReference type="EMBL" id="KAK1527871.1"/>
    </source>
</evidence>
<evidence type="ECO:0008006" key="3">
    <source>
        <dbReference type="Google" id="ProtNLM"/>
    </source>
</evidence>
<gene>
    <name evidence="1" type="ORF">CPAR01_12429</name>
</gene>
<name>A0ABQ9S6E4_9PEZI</name>
<sequence>MYQYSDEAANCLNTRKRQYFSLRYWWRQQLSKASLRCIDGARATTFAQERLIHYRNEEQRLLSGTRFVQISQKQHSISKGKEVLEHACRILWMIR</sequence>
<reference evidence="1 2" key="1">
    <citation type="submission" date="2016-10" db="EMBL/GenBank/DDBJ databases">
        <title>The genome sequence of Colletotrichum fioriniae PJ7.</title>
        <authorList>
            <person name="Baroncelli R."/>
        </authorList>
    </citation>
    <scope>NUCLEOTIDE SEQUENCE [LARGE SCALE GENOMIC DNA]</scope>
    <source>
        <strain evidence="1 2">IMI 384185</strain>
    </source>
</reference>
<evidence type="ECO:0000313" key="2">
    <source>
        <dbReference type="Proteomes" id="UP001241169"/>
    </source>
</evidence>
<keyword evidence="2" id="KW-1185">Reference proteome</keyword>
<dbReference type="Proteomes" id="UP001241169">
    <property type="component" value="Unassembled WGS sequence"/>
</dbReference>
<accession>A0ABQ9S6E4</accession>
<comment type="caution">
    <text evidence="1">The sequence shown here is derived from an EMBL/GenBank/DDBJ whole genome shotgun (WGS) entry which is preliminary data.</text>
</comment>